<accession>A0ABV0KJT2</accession>
<name>A0ABV0KJT2_9CYAN</name>
<feature type="region of interest" description="Disordered" evidence="1">
    <location>
        <begin position="64"/>
        <end position="108"/>
    </location>
</feature>
<sequence>MMKVWLAIFVLLFGATELLQWVKQFSLPLPMLLLGGALLAVTSNYDKLTDMPFHLDYEKPEALPEDSPVAQLDASQAPVQKPVRDAVSDRSGRQPISFTIRKPHLPEG</sequence>
<feature type="compositionally biased region" description="Basic and acidic residues" evidence="1">
    <location>
        <begin position="82"/>
        <end position="92"/>
    </location>
</feature>
<dbReference type="Proteomes" id="UP001476950">
    <property type="component" value="Unassembled WGS sequence"/>
</dbReference>
<gene>
    <name evidence="2" type="ORF">NDI38_12605</name>
</gene>
<keyword evidence="3" id="KW-1185">Reference proteome</keyword>
<organism evidence="2 3">
    <name type="scientific">Stenomitos frigidus AS-A4</name>
    <dbReference type="NCBI Taxonomy" id="2933935"/>
    <lineage>
        <taxon>Bacteria</taxon>
        <taxon>Bacillati</taxon>
        <taxon>Cyanobacteriota</taxon>
        <taxon>Cyanophyceae</taxon>
        <taxon>Leptolyngbyales</taxon>
        <taxon>Leptolyngbyaceae</taxon>
        <taxon>Stenomitos</taxon>
    </lineage>
</organism>
<evidence type="ECO:0000313" key="3">
    <source>
        <dbReference type="Proteomes" id="UP001476950"/>
    </source>
</evidence>
<evidence type="ECO:0000313" key="2">
    <source>
        <dbReference type="EMBL" id="MEP1059281.1"/>
    </source>
</evidence>
<protein>
    <submittedName>
        <fullName evidence="2">Uncharacterized protein</fullName>
    </submittedName>
</protein>
<dbReference type="EMBL" id="JAMPLM010000009">
    <property type="protein sequence ID" value="MEP1059281.1"/>
    <property type="molecule type" value="Genomic_DNA"/>
</dbReference>
<dbReference type="RefSeq" id="WP_190449031.1">
    <property type="nucleotide sequence ID" value="NZ_JAMPLM010000009.1"/>
</dbReference>
<reference evidence="2 3" key="1">
    <citation type="submission" date="2022-04" db="EMBL/GenBank/DDBJ databases">
        <title>Positive selection, recombination, and allopatry shape intraspecific diversity of widespread and dominant cyanobacteria.</title>
        <authorList>
            <person name="Wei J."/>
            <person name="Shu W."/>
            <person name="Hu C."/>
        </authorList>
    </citation>
    <scope>NUCLEOTIDE SEQUENCE [LARGE SCALE GENOMIC DNA]</scope>
    <source>
        <strain evidence="2 3">AS-A4</strain>
    </source>
</reference>
<evidence type="ECO:0000256" key="1">
    <source>
        <dbReference type="SAM" id="MobiDB-lite"/>
    </source>
</evidence>
<comment type="caution">
    <text evidence="2">The sequence shown here is derived from an EMBL/GenBank/DDBJ whole genome shotgun (WGS) entry which is preliminary data.</text>
</comment>
<proteinExistence type="predicted"/>